<dbReference type="Proteomes" id="UP000266089">
    <property type="component" value="Unassembled WGS sequence"/>
</dbReference>
<dbReference type="CDD" id="cd00198">
    <property type="entry name" value="vWFA"/>
    <property type="match status" value="1"/>
</dbReference>
<dbReference type="PANTHER" id="PTHR37464">
    <property type="entry name" value="BLL2463 PROTEIN"/>
    <property type="match status" value="1"/>
</dbReference>
<evidence type="ECO:0000256" key="1">
    <source>
        <dbReference type="SAM" id="Phobius"/>
    </source>
</evidence>
<keyword evidence="1" id="KW-0472">Membrane</keyword>
<organism evidence="3 4">
    <name type="scientific">Meiothermus taiwanensis</name>
    <dbReference type="NCBI Taxonomy" id="172827"/>
    <lineage>
        <taxon>Bacteria</taxon>
        <taxon>Thermotogati</taxon>
        <taxon>Deinococcota</taxon>
        <taxon>Deinococci</taxon>
        <taxon>Thermales</taxon>
        <taxon>Thermaceae</taxon>
        <taxon>Meiothermus</taxon>
    </lineage>
</organism>
<proteinExistence type="predicted"/>
<dbReference type="SUPFAM" id="SSF53300">
    <property type="entry name" value="vWA-like"/>
    <property type="match status" value="1"/>
</dbReference>
<dbReference type="PANTHER" id="PTHR37464:SF1">
    <property type="entry name" value="BLL2463 PROTEIN"/>
    <property type="match status" value="1"/>
</dbReference>
<dbReference type="Gene3D" id="3.40.50.410">
    <property type="entry name" value="von Willebrand factor, type A domain"/>
    <property type="match status" value="1"/>
</dbReference>
<gene>
    <name evidence="3" type="ORF">Mcate_01639</name>
</gene>
<keyword evidence="1" id="KW-0812">Transmembrane</keyword>
<feature type="transmembrane region" description="Helical" evidence="1">
    <location>
        <begin position="6"/>
        <end position="25"/>
    </location>
</feature>
<accession>A0A399DZB4</accession>
<comment type="caution">
    <text evidence="3">The sequence shown here is derived from an EMBL/GenBank/DDBJ whole genome shotgun (WGS) entry which is preliminary data.</text>
</comment>
<reference evidence="3 4" key="1">
    <citation type="submission" date="2018-08" db="EMBL/GenBank/DDBJ databases">
        <title>Meiothermus cateniformans JCM 15151 genome sequencing project.</title>
        <authorList>
            <person name="Da Costa M.S."/>
            <person name="Albuquerque L."/>
            <person name="Raposo P."/>
            <person name="Froufe H.J.C."/>
            <person name="Barroso C.S."/>
            <person name="Egas C."/>
        </authorList>
    </citation>
    <scope>NUCLEOTIDE SEQUENCE [LARGE SCALE GENOMIC DNA]</scope>
    <source>
        <strain evidence="3 4">JCM 15151</strain>
    </source>
</reference>
<feature type="domain" description="VWFA" evidence="2">
    <location>
        <begin position="85"/>
        <end position="179"/>
    </location>
</feature>
<dbReference type="EMBL" id="QWKX01000037">
    <property type="protein sequence ID" value="RIH76749.1"/>
    <property type="molecule type" value="Genomic_DNA"/>
</dbReference>
<name>A0A399DZB4_9DEIN</name>
<evidence type="ECO:0000313" key="4">
    <source>
        <dbReference type="Proteomes" id="UP000266089"/>
    </source>
</evidence>
<dbReference type="InterPro" id="IPR036465">
    <property type="entry name" value="vWFA_dom_sf"/>
</dbReference>
<evidence type="ECO:0000259" key="2">
    <source>
        <dbReference type="Pfam" id="PF13519"/>
    </source>
</evidence>
<evidence type="ECO:0000313" key="3">
    <source>
        <dbReference type="EMBL" id="RIH76749.1"/>
    </source>
</evidence>
<protein>
    <submittedName>
        <fullName evidence="3">von Willebrand factor type A domain protein</fullName>
    </submittedName>
</protein>
<feature type="transmembrane region" description="Helical" evidence="1">
    <location>
        <begin position="436"/>
        <end position="455"/>
    </location>
</feature>
<dbReference type="RefSeq" id="WP_027887172.1">
    <property type="nucleotide sequence ID" value="NZ_JBHSXZ010000106.1"/>
</dbReference>
<sequence length="472" mass="51102">MQVVFGLPWFLLLLPPALGLVWLWYRRRQPPVRQAAGLWLWQKAIRKGRARRRFDLRLFMLLLATLLAGLALTAPRVLLDRPGELVLVLDASASMAATDVAPSRLERAKALARERLAASPRAVLVVAGSQVQTFGPAPGRSLLNQLASLQPTATGTDLPAAIARGRAWLPNAPVLTITDQAPPPQTDGYLNVAGHGSNVGITAIGPGFVALANAGPGVWRGEVLVDGQRYALEVPANGYASLEVPSSAPSARIIGSDALVLDNEASFSRRLVRVEVSGRSPALERLLALLGTSRGSPGEVVFEIGTPRRSPSRFTVFFAEQARGQAPVFDVERTLPYLRGVELVGYSLRVPPRPEAPGWQPLASSETGLALAWYHPNGLYLPPIESLQDLPAFPVLLYNLIAPRGELRRGLLNPNETLLPRPRPDRPLPPALTAHLAPWLALLAALVLAAEFYLFQYRQLRGQLQAPVAQHP</sequence>
<feature type="transmembrane region" description="Helical" evidence="1">
    <location>
        <begin position="56"/>
        <end position="74"/>
    </location>
</feature>
<dbReference type="AlphaFoldDB" id="A0A399DZB4"/>
<dbReference type="OrthoDB" id="31176at2"/>
<keyword evidence="1" id="KW-1133">Transmembrane helix</keyword>
<dbReference type="InterPro" id="IPR002035">
    <property type="entry name" value="VWF_A"/>
</dbReference>
<dbReference type="Pfam" id="PF13519">
    <property type="entry name" value="VWA_2"/>
    <property type="match status" value="1"/>
</dbReference>